<comment type="caution">
    <text evidence="1">The sequence shown here is derived from an EMBL/GenBank/DDBJ whole genome shotgun (WGS) entry which is preliminary data.</text>
</comment>
<dbReference type="Proteomes" id="UP001516023">
    <property type="component" value="Unassembled WGS sequence"/>
</dbReference>
<dbReference type="EMBL" id="JABMIG020000095">
    <property type="protein sequence ID" value="KAL3793025.1"/>
    <property type="molecule type" value="Genomic_DNA"/>
</dbReference>
<evidence type="ECO:0000313" key="2">
    <source>
        <dbReference type="Proteomes" id="UP001516023"/>
    </source>
</evidence>
<reference evidence="1 2" key="1">
    <citation type="journal article" date="2020" name="G3 (Bethesda)">
        <title>Improved Reference Genome for Cyclotella cryptica CCMP332, a Model for Cell Wall Morphogenesis, Salinity Adaptation, and Lipid Production in Diatoms (Bacillariophyta).</title>
        <authorList>
            <person name="Roberts W.R."/>
            <person name="Downey K.M."/>
            <person name="Ruck E.C."/>
            <person name="Traller J.C."/>
            <person name="Alverson A.J."/>
        </authorList>
    </citation>
    <scope>NUCLEOTIDE SEQUENCE [LARGE SCALE GENOMIC DNA]</scope>
    <source>
        <strain evidence="1 2">CCMP332</strain>
    </source>
</reference>
<name>A0ABD3PYH5_9STRA</name>
<dbReference type="AlphaFoldDB" id="A0ABD3PYH5"/>
<organism evidence="1 2">
    <name type="scientific">Cyclotella cryptica</name>
    <dbReference type="NCBI Taxonomy" id="29204"/>
    <lineage>
        <taxon>Eukaryota</taxon>
        <taxon>Sar</taxon>
        <taxon>Stramenopiles</taxon>
        <taxon>Ochrophyta</taxon>
        <taxon>Bacillariophyta</taxon>
        <taxon>Coscinodiscophyceae</taxon>
        <taxon>Thalassiosirophycidae</taxon>
        <taxon>Stephanodiscales</taxon>
        <taxon>Stephanodiscaceae</taxon>
        <taxon>Cyclotella</taxon>
    </lineage>
</organism>
<accession>A0ABD3PYH5</accession>
<keyword evidence="2" id="KW-1185">Reference proteome</keyword>
<evidence type="ECO:0000313" key="1">
    <source>
        <dbReference type="EMBL" id="KAL3793025.1"/>
    </source>
</evidence>
<sequence>MYSIASVILFRLTQGSTVREVLPRFLSYFMNLLNIAHILAAVNSGIGDDDTPCQVEVFEATACILGIPAPAAAMTLDEINQAFDCLTCPAVDSPNSDGISCGDLATSTYCSNVDGCIESKCNAECSVQTSKFFQCINNFLSAKCGSEVCPGSNNVFMTSQVITGLLEIEQAEQDSENAPCYAETVAVNKCALGQAAGATEKDSKSLLTSVAKCASCPVPSQPHQFCASVTDPGHCSGVSECKKLNCKICDAEFSAYFACLDEIILRGCEGYTPCVAGEEVARNSLREVR</sequence>
<proteinExistence type="predicted"/>
<gene>
    <name evidence="1" type="ORF">HJC23_003033</name>
</gene>
<protein>
    <submittedName>
        <fullName evidence="1">Uncharacterized protein</fullName>
    </submittedName>
</protein>